<accession>A0A699Z6X3</accession>
<protein>
    <recommendedName>
        <fullName evidence="2">beta-galactosidase</fullName>
        <ecNumber evidence="2">3.2.1.23</ecNumber>
    </recommendedName>
</protein>
<feature type="non-terminal residue" evidence="6">
    <location>
        <position position="1"/>
    </location>
</feature>
<evidence type="ECO:0000313" key="7">
    <source>
        <dbReference type="Proteomes" id="UP000485058"/>
    </source>
</evidence>
<dbReference type="GO" id="GO:0009341">
    <property type="term" value="C:beta-galactosidase complex"/>
    <property type="evidence" value="ECO:0007669"/>
    <property type="project" value="TreeGrafter"/>
</dbReference>
<reference evidence="6 7" key="1">
    <citation type="submission" date="2020-02" db="EMBL/GenBank/DDBJ databases">
        <title>Draft genome sequence of Haematococcus lacustris strain NIES-144.</title>
        <authorList>
            <person name="Morimoto D."/>
            <person name="Nakagawa S."/>
            <person name="Yoshida T."/>
            <person name="Sawayama S."/>
        </authorList>
    </citation>
    <scope>NUCLEOTIDE SEQUENCE [LARGE SCALE GENOMIC DNA]</scope>
    <source>
        <strain evidence="6 7">NIES-144</strain>
    </source>
</reference>
<keyword evidence="3" id="KW-0378">Hydrolase</keyword>
<dbReference type="Gene3D" id="3.20.20.80">
    <property type="entry name" value="Glycosidases"/>
    <property type="match status" value="1"/>
</dbReference>
<dbReference type="InterPro" id="IPR006103">
    <property type="entry name" value="Glyco_hydro_2_cat"/>
</dbReference>
<dbReference type="EC" id="3.2.1.23" evidence="2"/>
<feature type="non-terminal residue" evidence="6">
    <location>
        <position position="97"/>
    </location>
</feature>
<feature type="domain" description="Glycoside hydrolase family 2 catalytic" evidence="5">
    <location>
        <begin position="1"/>
        <end position="94"/>
    </location>
</feature>
<proteinExistence type="predicted"/>
<gene>
    <name evidence="6" type="ORF">HaLaN_11035</name>
</gene>
<dbReference type="SUPFAM" id="SSF51445">
    <property type="entry name" value="(Trans)glycosidases"/>
    <property type="match status" value="1"/>
</dbReference>
<evidence type="ECO:0000256" key="2">
    <source>
        <dbReference type="ARBA" id="ARBA00012756"/>
    </source>
</evidence>
<dbReference type="AlphaFoldDB" id="A0A699Z6X3"/>
<organism evidence="6 7">
    <name type="scientific">Haematococcus lacustris</name>
    <name type="common">Green alga</name>
    <name type="synonym">Haematococcus pluvialis</name>
    <dbReference type="NCBI Taxonomy" id="44745"/>
    <lineage>
        <taxon>Eukaryota</taxon>
        <taxon>Viridiplantae</taxon>
        <taxon>Chlorophyta</taxon>
        <taxon>core chlorophytes</taxon>
        <taxon>Chlorophyceae</taxon>
        <taxon>CS clade</taxon>
        <taxon>Chlamydomonadales</taxon>
        <taxon>Haematococcaceae</taxon>
        <taxon>Haematococcus</taxon>
    </lineage>
</organism>
<dbReference type="PANTHER" id="PTHR46323:SF2">
    <property type="entry name" value="BETA-GALACTOSIDASE"/>
    <property type="match status" value="1"/>
</dbReference>
<evidence type="ECO:0000256" key="3">
    <source>
        <dbReference type="ARBA" id="ARBA00022801"/>
    </source>
</evidence>
<keyword evidence="7" id="KW-1185">Reference proteome</keyword>
<dbReference type="GO" id="GO:0004565">
    <property type="term" value="F:beta-galactosidase activity"/>
    <property type="evidence" value="ECO:0007669"/>
    <property type="project" value="UniProtKB-EC"/>
</dbReference>
<evidence type="ECO:0000259" key="5">
    <source>
        <dbReference type="Pfam" id="PF02836"/>
    </source>
</evidence>
<dbReference type="EMBL" id="BLLF01000779">
    <property type="protein sequence ID" value="GFH14899.1"/>
    <property type="molecule type" value="Genomic_DNA"/>
</dbReference>
<dbReference type="Proteomes" id="UP000485058">
    <property type="component" value="Unassembled WGS sequence"/>
</dbReference>
<comment type="catalytic activity">
    <reaction evidence="1">
        <text>Hydrolysis of terminal non-reducing beta-D-galactose residues in beta-D-galactosides.</text>
        <dbReference type="EC" id="3.2.1.23"/>
    </reaction>
</comment>
<evidence type="ECO:0000313" key="6">
    <source>
        <dbReference type="EMBL" id="GFH14899.1"/>
    </source>
</evidence>
<dbReference type="InterPro" id="IPR050347">
    <property type="entry name" value="Bact_Beta-galactosidase"/>
</dbReference>
<dbReference type="InterPro" id="IPR017853">
    <property type="entry name" value="GH"/>
</dbReference>
<evidence type="ECO:0000256" key="4">
    <source>
        <dbReference type="ARBA" id="ARBA00023295"/>
    </source>
</evidence>
<comment type="caution">
    <text evidence="6">The sequence shown here is derived from an EMBL/GenBank/DDBJ whole genome shotgun (WGS) entry which is preliminary data.</text>
</comment>
<evidence type="ECO:0000256" key="1">
    <source>
        <dbReference type="ARBA" id="ARBA00001412"/>
    </source>
</evidence>
<sequence length="97" mass="10822">YELCSSLGLYVVDEANVETHGFDPLFRNNTAHPACSPTWAAAILQRGVDMYERDKTQPCIIMWSLGNESGHGPTHDALAAYLRAKDPSRPIHYEVHP</sequence>
<dbReference type="PANTHER" id="PTHR46323">
    <property type="entry name" value="BETA-GALACTOSIDASE"/>
    <property type="match status" value="1"/>
</dbReference>
<name>A0A699Z6X3_HAELA</name>
<dbReference type="GO" id="GO:0005990">
    <property type="term" value="P:lactose catabolic process"/>
    <property type="evidence" value="ECO:0007669"/>
    <property type="project" value="TreeGrafter"/>
</dbReference>
<dbReference type="Pfam" id="PF02836">
    <property type="entry name" value="Glyco_hydro_2_C"/>
    <property type="match status" value="1"/>
</dbReference>
<keyword evidence="4" id="KW-0326">Glycosidase</keyword>